<dbReference type="EMBL" id="CAJVPY010034842">
    <property type="protein sequence ID" value="CAG8800431.1"/>
    <property type="molecule type" value="Genomic_DNA"/>
</dbReference>
<sequence>MCSLNIRLEDLAASLSTKDVLKLSRMILEKAKSEKDGTTSTSSSNTMTDQPSMLPDGY</sequence>
<organism evidence="2 3">
    <name type="scientific">Dentiscutata erythropus</name>
    <dbReference type="NCBI Taxonomy" id="1348616"/>
    <lineage>
        <taxon>Eukaryota</taxon>
        <taxon>Fungi</taxon>
        <taxon>Fungi incertae sedis</taxon>
        <taxon>Mucoromycota</taxon>
        <taxon>Glomeromycotina</taxon>
        <taxon>Glomeromycetes</taxon>
        <taxon>Diversisporales</taxon>
        <taxon>Gigasporaceae</taxon>
        <taxon>Dentiscutata</taxon>
    </lineage>
</organism>
<proteinExistence type="predicted"/>
<name>A0A9N9JYM8_9GLOM</name>
<keyword evidence="3" id="KW-1185">Reference proteome</keyword>
<evidence type="ECO:0000256" key="1">
    <source>
        <dbReference type="SAM" id="MobiDB-lite"/>
    </source>
</evidence>
<feature type="region of interest" description="Disordered" evidence="1">
    <location>
        <begin position="31"/>
        <end position="58"/>
    </location>
</feature>
<dbReference type="AlphaFoldDB" id="A0A9N9JYM8"/>
<gene>
    <name evidence="2" type="ORF">DERYTH_LOCUS23264</name>
</gene>
<feature type="non-terminal residue" evidence="2">
    <location>
        <position position="58"/>
    </location>
</feature>
<feature type="compositionally biased region" description="Low complexity" evidence="1">
    <location>
        <begin position="38"/>
        <end position="48"/>
    </location>
</feature>
<accession>A0A9N9JYM8</accession>
<comment type="caution">
    <text evidence="2">The sequence shown here is derived from an EMBL/GenBank/DDBJ whole genome shotgun (WGS) entry which is preliminary data.</text>
</comment>
<reference evidence="2" key="1">
    <citation type="submission" date="2021-06" db="EMBL/GenBank/DDBJ databases">
        <authorList>
            <person name="Kallberg Y."/>
            <person name="Tangrot J."/>
            <person name="Rosling A."/>
        </authorList>
    </citation>
    <scope>NUCLEOTIDE SEQUENCE</scope>
    <source>
        <strain evidence="2">MA453B</strain>
    </source>
</reference>
<evidence type="ECO:0000313" key="2">
    <source>
        <dbReference type="EMBL" id="CAG8800431.1"/>
    </source>
</evidence>
<evidence type="ECO:0000313" key="3">
    <source>
        <dbReference type="Proteomes" id="UP000789405"/>
    </source>
</evidence>
<dbReference type="Proteomes" id="UP000789405">
    <property type="component" value="Unassembled WGS sequence"/>
</dbReference>
<protein>
    <submittedName>
        <fullName evidence="2">14176_t:CDS:1</fullName>
    </submittedName>
</protein>